<organism evidence="2">
    <name type="scientific">marine sediment metagenome</name>
    <dbReference type="NCBI Taxonomy" id="412755"/>
    <lineage>
        <taxon>unclassified sequences</taxon>
        <taxon>metagenomes</taxon>
        <taxon>ecological metagenomes</taxon>
    </lineage>
</organism>
<dbReference type="EMBL" id="LAZR01004140">
    <property type="protein sequence ID" value="KKN11407.1"/>
    <property type="molecule type" value="Genomic_DNA"/>
</dbReference>
<dbReference type="Gene3D" id="3.40.50.300">
    <property type="entry name" value="P-loop containing nucleotide triphosphate hydrolases"/>
    <property type="match status" value="1"/>
</dbReference>
<dbReference type="SUPFAM" id="SSF56747">
    <property type="entry name" value="Prim-pol domain"/>
    <property type="match status" value="1"/>
</dbReference>
<evidence type="ECO:0000259" key="1">
    <source>
        <dbReference type="Pfam" id="PF09250"/>
    </source>
</evidence>
<dbReference type="Pfam" id="PF13481">
    <property type="entry name" value="AAA_25"/>
    <property type="match status" value="1"/>
</dbReference>
<evidence type="ECO:0000313" key="2">
    <source>
        <dbReference type="EMBL" id="KKN11407.1"/>
    </source>
</evidence>
<reference evidence="2" key="1">
    <citation type="journal article" date="2015" name="Nature">
        <title>Complex archaea that bridge the gap between prokaryotes and eukaryotes.</title>
        <authorList>
            <person name="Spang A."/>
            <person name="Saw J.H."/>
            <person name="Jorgensen S.L."/>
            <person name="Zaremba-Niedzwiedzka K."/>
            <person name="Martijn J."/>
            <person name="Lind A.E."/>
            <person name="van Eijk R."/>
            <person name="Schleper C."/>
            <person name="Guy L."/>
            <person name="Ettema T.J."/>
        </authorList>
    </citation>
    <scope>NUCLEOTIDE SEQUENCE</scope>
</reference>
<dbReference type="InterPro" id="IPR015330">
    <property type="entry name" value="DNA_primase/pol_bifunc_N"/>
</dbReference>
<dbReference type="SUPFAM" id="SSF52540">
    <property type="entry name" value="P-loop containing nucleoside triphosphate hydrolases"/>
    <property type="match status" value="1"/>
</dbReference>
<proteinExistence type="predicted"/>
<comment type="caution">
    <text evidence="2">The sequence shown here is derived from an EMBL/GenBank/DDBJ whole genome shotgun (WGS) entry which is preliminary data.</text>
</comment>
<sequence>MIKQLQDPKFRFCVLDATEDIKQGKSPGIKTAWQKGLTNEELEREMLNNPKASKIRFGIIGGPGNIRIIDVDKKGKWFESIVGLIEAEFPKTLTIQTISGGRHYYYYAETLPNINFKDDSGEIRAEKRMVVSPNSTLVGKKYYIMKDEPISTLDPFLIKKFLSDYMTQQKQTEKVENLETTKDIEEVLNIQKDVKLQTLLKGDYSVWGSRSEAEAALCQKLVFYGLTKEQIFQVMENHSHLGKWKDAPNGYKEMTYQKALGWQPEEKKEIRTETQKEEKKIKLNFKLPKYFAKLKKDKRYIIDEILYPATINMLYSKPGEFKSLLALDLAISVTNKRDFLGFKTKKYPIMYLDHENNEQIIKERLLMLCNGKNIKRRSFPLLFLVREGDLDSPVFVESLKQEIINKKVKLIIFDTLHRFAQYEENRADDINRLYTKIFIPIVSECDCAILFLHHATKQGEYRGSGDLLGMVDVGWSLKKWKDDKGFTIENIKSRSREIMKFHGTVERNDELLTTTIKRLGDAAEYNLNKNKPKKLNEVMSNIMKLFTIAGMEQKKTFIMDNFEFNYKGEYSEATIRRGLDQLVGLDYLTSDKRGKFTRTNKEWIGSE</sequence>
<protein>
    <recommendedName>
        <fullName evidence="1">DNA primase/polymerase bifunctional N-terminal domain-containing protein</fullName>
    </recommendedName>
</protein>
<dbReference type="Pfam" id="PF09250">
    <property type="entry name" value="Prim-Pol"/>
    <property type="match status" value="1"/>
</dbReference>
<dbReference type="InterPro" id="IPR027417">
    <property type="entry name" value="P-loop_NTPase"/>
</dbReference>
<dbReference type="AlphaFoldDB" id="A0A0F9NHJ5"/>
<name>A0A0F9NHJ5_9ZZZZ</name>
<gene>
    <name evidence="2" type="ORF">LCGC14_1026890</name>
</gene>
<accession>A0A0F9NHJ5</accession>
<feature type="domain" description="DNA primase/polymerase bifunctional N-terminal" evidence="1">
    <location>
        <begin position="23"/>
        <end position="152"/>
    </location>
</feature>